<dbReference type="RefSeq" id="WP_054947529.1">
    <property type="nucleotide sequence ID" value="NZ_FVZE01000003.1"/>
</dbReference>
<dbReference type="InterPro" id="IPR002347">
    <property type="entry name" value="SDR_fam"/>
</dbReference>
<gene>
    <name evidence="5" type="ORF">SAMN06295987_103118</name>
</gene>
<dbReference type="FunFam" id="3.40.50.720:FF:000084">
    <property type="entry name" value="Short-chain dehydrogenase reductase"/>
    <property type="match status" value="1"/>
</dbReference>
<evidence type="ECO:0000313" key="5">
    <source>
        <dbReference type="EMBL" id="SLJ99579.1"/>
    </source>
</evidence>
<dbReference type="PANTHER" id="PTHR43669">
    <property type="entry name" value="5-KETO-D-GLUCONATE 5-REDUCTASE"/>
    <property type="match status" value="1"/>
</dbReference>
<accession>A0A1U6HV02</accession>
<evidence type="ECO:0000256" key="2">
    <source>
        <dbReference type="ARBA" id="ARBA00023002"/>
    </source>
</evidence>
<dbReference type="PANTHER" id="PTHR43669:SF3">
    <property type="entry name" value="ALCOHOL DEHYDROGENASE, PUTATIVE (AFU_ORTHOLOGUE AFUA_3G03445)-RELATED"/>
    <property type="match status" value="1"/>
</dbReference>
<sequence length="261" mass="27430">MSLTDKNDMARTHEGRTVMITGGSSGLGALFARALAAAGARVVVAARRVDRLESLVEEIRSNGGEALAVPLDVRDEASVVAAFDMAEAHFGLVDTVIANAGVNSSGMAVDLPIEDFDAIQSVNCRGVFLTVREGGKRLLASDGMAQRGRIVVLASVGGLNALHGLVAYCASKASAVMLARAFAKEWVKAGISVNALCPGYMLTDINEEWFESASGKRMIERLPRSRLMPADAILPNVLHLTSDAAAYVTGSVIAIDDAQML</sequence>
<dbReference type="SUPFAM" id="SSF51735">
    <property type="entry name" value="NAD(P)-binding Rossmann-fold domains"/>
    <property type="match status" value="1"/>
</dbReference>
<feature type="domain" description="Ketoreductase" evidence="4">
    <location>
        <begin position="16"/>
        <end position="199"/>
    </location>
</feature>
<dbReference type="STRING" id="428990.SAMN06295987_103118"/>
<dbReference type="Pfam" id="PF00106">
    <property type="entry name" value="adh_short"/>
    <property type="match status" value="1"/>
</dbReference>
<dbReference type="InterPro" id="IPR020904">
    <property type="entry name" value="Sc_DH/Rdtase_CS"/>
</dbReference>
<evidence type="ECO:0000256" key="3">
    <source>
        <dbReference type="RuleBase" id="RU000363"/>
    </source>
</evidence>
<dbReference type="InterPro" id="IPR036291">
    <property type="entry name" value="NAD(P)-bd_dom_sf"/>
</dbReference>
<keyword evidence="2" id="KW-0560">Oxidoreductase</keyword>
<keyword evidence="6" id="KW-1185">Reference proteome</keyword>
<protein>
    <submittedName>
        <fullName evidence="5">NAD(P)-dependent dehydrogenase, short-chain alcohol dehydrogenase family</fullName>
    </submittedName>
</protein>
<dbReference type="AlphaFoldDB" id="A0A1U6HV02"/>
<dbReference type="PRINTS" id="PR00080">
    <property type="entry name" value="SDRFAMILY"/>
</dbReference>
<evidence type="ECO:0000313" key="6">
    <source>
        <dbReference type="Proteomes" id="UP000190989"/>
    </source>
</evidence>
<reference evidence="6" key="1">
    <citation type="submission" date="2017-02" db="EMBL/GenBank/DDBJ databases">
        <authorList>
            <person name="Varghese N."/>
            <person name="Submissions S."/>
        </authorList>
    </citation>
    <scope>NUCLEOTIDE SEQUENCE [LARGE SCALE GENOMIC DNA]</scope>
    <source>
        <strain evidence="6">SM117</strain>
    </source>
</reference>
<dbReference type="Gene3D" id="3.40.50.720">
    <property type="entry name" value="NAD(P)-binding Rossmann-like Domain"/>
    <property type="match status" value="1"/>
</dbReference>
<evidence type="ECO:0000256" key="1">
    <source>
        <dbReference type="ARBA" id="ARBA00006484"/>
    </source>
</evidence>
<evidence type="ECO:0000259" key="4">
    <source>
        <dbReference type="SMART" id="SM00822"/>
    </source>
</evidence>
<dbReference type="SMART" id="SM00822">
    <property type="entry name" value="PKS_KR"/>
    <property type="match status" value="1"/>
</dbReference>
<dbReference type="InterPro" id="IPR057326">
    <property type="entry name" value="KR_dom"/>
</dbReference>
<dbReference type="GO" id="GO:0016491">
    <property type="term" value="F:oxidoreductase activity"/>
    <property type="evidence" value="ECO:0007669"/>
    <property type="project" value="UniProtKB-KW"/>
</dbReference>
<dbReference type="Proteomes" id="UP000190989">
    <property type="component" value="Unassembled WGS sequence"/>
</dbReference>
<name>A0A1U6HV02_9SPHN</name>
<comment type="similarity">
    <text evidence="1 3">Belongs to the short-chain dehydrogenases/reductases (SDR) family.</text>
</comment>
<proteinExistence type="inferred from homology"/>
<dbReference type="CDD" id="cd05233">
    <property type="entry name" value="SDR_c"/>
    <property type="match status" value="1"/>
</dbReference>
<dbReference type="EMBL" id="FVZE01000003">
    <property type="protein sequence ID" value="SLJ99579.1"/>
    <property type="molecule type" value="Genomic_DNA"/>
</dbReference>
<dbReference type="PROSITE" id="PS00061">
    <property type="entry name" value="ADH_SHORT"/>
    <property type="match status" value="1"/>
</dbReference>
<organism evidence="5 6">
    <name type="scientific">Novosphingobium mathurense</name>
    <dbReference type="NCBI Taxonomy" id="428990"/>
    <lineage>
        <taxon>Bacteria</taxon>
        <taxon>Pseudomonadati</taxon>
        <taxon>Pseudomonadota</taxon>
        <taxon>Alphaproteobacteria</taxon>
        <taxon>Sphingomonadales</taxon>
        <taxon>Sphingomonadaceae</taxon>
        <taxon>Novosphingobium</taxon>
    </lineage>
</organism>
<dbReference type="PRINTS" id="PR00081">
    <property type="entry name" value="GDHRDH"/>
</dbReference>